<comment type="caution">
    <text evidence="1">The sequence shown here is derived from an EMBL/GenBank/DDBJ whole genome shotgun (WGS) entry which is preliminary data.</text>
</comment>
<dbReference type="RefSeq" id="WP_184901821.1">
    <property type="nucleotide sequence ID" value="NZ_JACHMX010000001.1"/>
</dbReference>
<accession>A0A841BC56</accession>
<sequence>MTSMTTAVSHLRPADFYDSSRVEVFIGTGSGAVLCGYLGSAWPDRVADPATVAALPVGREFLNAATEPDFLTSLDNLAEAWTLSGFGLAVSGCDDELATLDKWWRSDLHVGSSYTFDGGRVLYLPEGRPSIDDAENDWQNITLGGALSATRAGGASSLAGRACDAVDRARRQDPEFDLRPHDFERDTCRRELVRDVAEMFGVAHSAVTVTDDPDRIHGGWRWFRVTITDDGTDYRFTSFSGSGEDLRVLGPCPGCGGEVPLADVTDLVSLGRFLGARTTGHPAACPPESRYGVGHTSACPYQTGQFTKPTATSERAS</sequence>
<reference evidence="1 2" key="1">
    <citation type="submission" date="2020-08" db="EMBL/GenBank/DDBJ databases">
        <title>Sequencing the genomes of 1000 actinobacteria strains.</title>
        <authorList>
            <person name="Klenk H.-P."/>
        </authorList>
    </citation>
    <scope>NUCLEOTIDE SEQUENCE [LARGE SCALE GENOMIC DNA]</scope>
    <source>
        <strain evidence="1 2">DSM 45272</strain>
    </source>
</reference>
<organism evidence="1 2">
    <name type="scientific">Amycolatopsis umgeniensis</name>
    <dbReference type="NCBI Taxonomy" id="336628"/>
    <lineage>
        <taxon>Bacteria</taxon>
        <taxon>Bacillati</taxon>
        <taxon>Actinomycetota</taxon>
        <taxon>Actinomycetes</taxon>
        <taxon>Pseudonocardiales</taxon>
        <taxon>Pseudonocardiaceae</taxon>
        <taxon>Amycolatopsis</taxon>
    </lineage>
</organism>
<gene>
    <name evidence="1" type="ORF">HDA45_006510</name>
</gene>
<evidence type="ECO:0000313" key="1">
    <source>
        <dbReference type="EMBL" id="MBB5856423.1"/>
    </source>
</evidence>
<dbReference type="AlphaFoldDB" id="A0A841BC56"/>
<keyword evidence="2" id="KW-1185">Reference proteome</keyword>
<dbReference type="EMBL" id="JACHMX010000001">
    <property type="protein sequence ID" value="MBB5856423.1"/>
    <property type="molecule type" value="Genomic_DNA"/>
</dbReference>
<protein>
    <submittedName>
        <fullName evidence="1">Uncharacterized protein</fullName>
    </submittedName>
</protein>
<name>A0A841BC56_9PSEU</name>
<evidence type="ECO:0000313" key="2">
    <source>
        <dbReference type="Proteomes" id="UP000580861"/>
    </source>
</evidence>
<dbReference type="Proteomes" id="UP000580861">
    <property type="component" value="Unassembled WGS sequence"/>
</dbReference>
<proteinExistence type="predicted"/>